<accession>A0A382SWL5</accession>
<protein>
    <recommendedName>
        <fullName evidence="2">GS beta-grasp domain-containing protein</fullName>
    </recommendedName>
</protein>
<dbReference type="SUPFAM" id="SSF54368">
    <property type="entry name" value="Glutamine synthetase, N-terminal domain"/>
    <property type="match status" value="1"/>
</dbReference>
<name>A0A382SWL5_9ZZZZ</name>
<dbReference type="Gene3D" id="3.10.20.70">
    <property type="entry name" value="Glutamine synthetase, N-terminal domain"/>
    <property type="match status" value="1"/>
</dbReference>
<dbReference type="EMBL" id="UINC01132071">
    <property type="protein sequence ID" value="SVD14153.1"/>
    <property type="molecule type" value="Genomic_DNA"/>
</dbReference>
<reference evidence="1" key="1">
    <citation type="submission" date="2018-05" db="EMBL/GenBank/DDBJ databases">
        <authorList>
            <person name="Lanie J.A."/>
            <person name="Ng W.-L."/>
            <person name="Kazmierczak K.M."/>
            <person name="Andrzejewski T.M."/>
            <person name="Davidsen T.M."/>
            <person name="Wayne K.J."/>
            <person name="Tettelin H."/>
            <person name="Glass J.I."/>
            <person name="Rusch D."/>
            <person name="Podicherti R."/>
            <person name="Tsui H.-C.T."/>
            <person name="Winkler M.E."/>
        </authorList>
    </citation>
    <scope>NUCLEOTIDE SEQUENCE</scope>
</reference>
<evidence type="ECO:0008006" key="2">
    <source>
        <dbReference type="Google" id="ProtNLM"/>
    </source>
</evidence>
<dbReference type="InterPro" id="IPR036651">
    <property type="entry name" value="Gln_synt_N_sf"/>
</dbReference>
<dbReference type="AlphaFoldDB" id="A0A382SWL5"/>
<dbReference type="GO" id="GO:0004356">
    <property type="term" value="F:glutamine synthetase activity"/>
    <property type="evidence" value="ECO:0007669"/>
    <property type="project" value="InterPro"/>
</dbReference>
<feature type="non-terminal residue" evidence="1">
    <location>
        <position position="66"/>
    </location>
</feature>
<organism evidence="1">
    <name type="scientific">marine metagenome</name>
    <dbReference type="NCBI Taxonomy" id="408172"/>
    <lineage>
        <taxon>unclassified sequences</taxon>
        <taxon>metagenomes</taxon>
        <taxon>ecological metagenomes</taxon>
    </lineage>
</organism>
<evidence type="ECO:0000313" key="1">
    <source>
        <dbReference type="EMBL" id="SVD14153.1"/>
    </source>
</evidence>
<sequence>MSDLENFVNQTGRDKLVKDVRKKINELGITYIYYQFVSVTGRIVGKGVPADHWENIAAKGFQLVYG</sequence>
<dbReference type="GO" id="GO:0006542">
    <property type="term" value="P:glutamine biosynthetic process"/>
    <property type="evidence" value="ECO:0007669"/>
    <property type="project" value="InterPro"/>
</dbReference>
<proteinExistence type="predicted"/>
<gene>
    <name evidence="1" type="ORF">METZ01_LOCUS367007</name>
</gene>